<dbReference type="RefSeq" id="WP_147435455.1">
    <property type="nucleotide sequence ID" value="NZ_RCHE01000019.1"/>
</dbReference>
<dbReference type="EMBL" id="RCHE01000019">
    <property type="protein sequence ID" value="RLL44819.1"/>
    <property type="molecule type" value="Genomic_DNA"/>
</dbReference>
<accession>A0ABX9U7I9</accession>
<name>A0ABX9U7I9_9GAMM</name>
<keyword evidence="2" id="KW-1185">Reference proteome</keyword>
<reference evidence="1 2" key="1">
    <citation type="submission" date="2018-09" db="EMBL/GenBank/DDBJ databases">
        <title>The draft genome of Acinetobacter sp. strains.</title>
        <authorList>
            <person name="Qin J."/>
            <person name="Feng Y."/>
            <person name="Zong Z."/>
        </authorList>
    </citation>
    <scope>NUCLEOTIDE SEQUENCE [LARGE SCALE GENOMIC DNA]</scope>
    <source>
        <strain evidence="1 2">WCHAc060001</strain>
    </source>
</reference>
<protein>
    <submittedName>
        <fullName evidence="1">Uncharacterized protein</fullName>
    </submittedName>
</protein>
<feature type="non-terminal residue" evidence="1">
    <location>
        <position position="268"/>
    </location>
</feature>
<organism evidence="1 2">
    <name type="scientific">Acinetobacter cumulans</name>
    <dbReference type="NCBI Taxonomy" id="2136182"/>
    <lineage>
        <taxon>Bacteria</taxon>
        <taxon>Pseudomonadati</taxon>
        <taxon>Pseudomonadota</taxon>
        <taxon>Gammaproteobacteria</taxon>
        <taxon>Moraxellales</taxon>
        <taxon>Moraxellaceae</taxon>
        <taxon>Acinetobacter</taxon>
    </lineage>
</organism>
<gene>
    <name evidence="1" type="ORF">D9K79_09500</name>
</gene>
<evidence type="ECO:0000313" key="1">
    <source>
        <dbReference type="EMBL" id="RLL44819.1"/>
    </source>
</evidence>
<comment type="caution">
    <text evidence="1">The sequence shown here is derived from an EMBL/GenBank/DDBJ whole genome shotgun (WGS) entry which is preliminary data.</text>
</comment>
<dbReference type="Proteomes" id="UP000273105">
    <property type="component" value="Unassembled WGS sequence"/>
</dbReference>
<evidence type="ECO:0000313" key="2">
    <source>
        <dbReference type="Proteomes" id="UP000273105"/>
    </source>
</evidence>
<proteinExistence type="predicted"/>
<sequence>MKLQWLDDTDAFYDGCFSYLKAKFPNKRPKILGGEKYTEQPIYNETVVALEQIHHVLRRIEDRSAYTRKDYEDAQGNDDLKIKIINFYKVLALNTSDDMANAFQNFAKHYYWDSRIYNYKKFLQSPAGLQDLDFFDSKMWSVEKFDAGTFFDFLDRYSAFLESASTTENDEFKKSDWLHRKIAEQNRIYENLLTSYDQLLKQKVKFGICVFDVCLPIQLEDGIHNYQSIFSAKFLGDFGRYMDSEFAQDDGVLLVVNHAHVLSLDFVA</sequence>